<comment type="similarity">
    <text evidence="3">Belongs to the SHOC2 family.</text>
</comment>
<keyword evidence="1" id="KW-0433">Leucine-rich repeat</keyword>
<dbReference type="Proteomes" id="UP001497444">
    <property type="component" value="Chromosome 1"/>
</dbReference>
<dbReference type="SMART" id="SM00364">
    <property type="entry name" value="LRR_BAC"/>
    <property type="match status" value="8"/>
</dbReference>
<dbReference type="SUPFAM" id="SSF52058">
    <property type="entry name" value="L domain-like"/>
    <property type="match status" value="1"/>
</dbReference>
<dbReference type="Gene3D" id="3.80.10.10">
    <property type="entry name" value="Ribonuclease Inhibitor"/>
    <property type="match status" value="2"/>
</dbReference>
<evidence type="ECO:0000256" key="2">
    <source>
        <dbReference type="ARBA" id="ARBA00022737"/>
    </source>
</evidence>
<reference evidence="5 6" key="1">
    <citation type="submission" date="2024-02" db="EMBL/GenBank/DDBJ databases">
        <authorList>
            <consortium name="ELIXIR-Norway"/>
            <consortium name="Elixir Norway"/>
        </authorList>
    </citation>
    <scope>NUCLEOTIDE SEQUENCE [LARGE SCALE GENOMIC DNA]</scope>
</reference>
<dbReference type="Pfam" id="PF23598">
    <property type="entry name" value="LRR_14"/>
    <property type="match status" value="1"/>
</dbReference>
<dbReference type="PROSITE" id="PS51450">
    <property type="entry name" value="LRR"/>
    <property type="match status" value="2"/>
</dbReference>
<gene>
    <name evidence="5" type="ORF">CSSPJE1EN1_LOCUS1421</name>
</gene>
<dbReference type="InterPro" id="IPR050216">
    <property type="entry name" value="LRR_domain-containing"/>
</dbReference>
<dbReference type="InterPro" id="IPR032675">
    <property type="entry name" value="LRR_dom_sf"/>
</dbReference>
<dbReference type="InterPro" id="IPR001611">
    <property type="entry name" value="Leu-rich_rpt"/>
</dbReference>
<dbReference type="SMART" id="SM00369">
    <property type="entry name" value="LRR_TYP"/>
    <property type="match status" value="8"/>
</dbReference>
<evidence type="ECO:0000313" key="5">
    <source>
        <dbReference type="EMBL" id="CAK9255943.1"/>
    </source>
</evidence>
<evidence type="ECO:0000259" key="4">
    <source>
        <dbReference type="Pfam" id="PF23598"/>
    </source>
</evidence>
<feature type="domain" description="Disease resistance R13L4/SHOC-2-like LRR" evidence="4">
    <location>
        <begin position="272"/>
        <end position="390"/>
    </location>
</feature>
<accession>A0ABP0VQ75</accession>
<sequence>MGRKLETIEEITSEMMRLQSLLPARPSPEELQLAQQNLSKVDVNLPAKLEELFLQARPAAVPPPIFRAFQEMREDVLRTHAQVDKQIAMATIEIERQHSHYGALLQRVKIVASHPLSKTGMGHAVGPERKFHGNPLVDGKLSSLPMVSEDSVITQIWPETLEQKIQPLKNRSLRFSSQETTAKSAATTNRDIALDGDGVRGARVFSQQLMRTLDRAVAKKSEVLDLSNMSLSWLPESIGLVMNLTSLDLSGNELQEIPESIGELARLVLLDVQSNQLKRLPEALGCLTNLATLNIQKNSIEELPWTIGLCTSLVELNADFNKLKALPEAMGHLVSLQRISVHLNSLRSLPTTISLLTNLTQLDVHFNQLETVPESLCSLPNLTNLDLSSNFTELKELPKSIGRLQSLREVDISFNHITELPASFVLLTGLQKLTLDGNPLRMPPLQIAQQGKEAIFNYMNDMLQHLEAEEKVRSRKMGMASMMTVFKKNKIANFRVKDDPDLSIKA</sequence>
<dbReference type="InterPro" id="IPR003591">
    <property type="entry name" value="Leu-rich_rpt_typical-subtyp"/>
</dbReference>
<keyword evidence="6" id="KW-1185">Reference proteome</keyword>
<dbReference type="Pfam" id="PF00560">
    <property type="entry name" value="LRR_1"/>
    <property type="match status" value="1"/>
</dbReference>
<evidence type="ECO:0000256" key="1">
    <source>
        <dbReference type="ARBA" id="ARBA00022614"/>
    </source>
</evidence>
<evidence type="ECO:0000256" key="3">
    <source>
        <dbReference type="ARBA" id="ARBA00023786"/>
    </source>
</evidence>
<dbReference type="PANTHER" id="PTHR48051:SF54">
    <property type="entry name" value="LEUCINE-RICH REPEAT-CONTAINING PROTEIN"/>
    <property type="match status" value="1"/>
</dbReference>
<proteinExistence type="inferred from homology"/>
<evidence type="ECO:0000313" key="6">
    <source>
        <dbReference type="Proteomes" id="UP001497444"/>
    </source>
</evidence>
<organism evidence="5 6">
    <name type="scientific">Sphagnum jensenii</name>
    <dbReference type="NCBI Taxonomy" id="128206"/>
    <lineage>
        <taxon>Eukaryota</taxon>
        <taxon>Viridiplantae</taxon>
        <taxon>Streptophyta</taxon>
        <taxon>Embryophyta</taxon>
        <taxon>Bryophyta</taxon>
        <taxon>Sphagnophytina</taxon>
        <taxon>Sphagnopsida</taxon>
        <taxon>Sphagnales</taxon>
        <taxon>Sphagnaceae</taxon>
        <taxon>Sphagnum</taxon>
    </lineage>
</organism>
<keyword evidence="2" id="KW-0677">Repeat</keyword>
<protein>
    <recommendedName>
        <fullName evidence="4">Disease resistance R13L4/SHOC-2-like LRR domain-containing protein</fullName>
    </recommendedName>
</protein>
<dbReference type="PANTHER" id="PTHR48051">
    <property type="match status" value="1"/>
</dbReference>
<dbReference type="InterPro" id="IPR055414">
    <property type="entry name" value="LRR_R13L4/SHOC2-like"/>
</dbReference>
<name>A0ABP0VQ75_9BRYO</name>
<dbReference type="EMBL" id="OZ020096">
    <property type="protein sequence ID" value="CAK9255943.1"/>
    <property type="molecule type" value="Genomic_DNA"/>
</dbReference>